<evidence type="ECO:0000313" key="3">
    <source>
        <dbReference type="EMBL" id="CKS03930.1"/>
    </source>
</evidence>
<feature type="region of interest" description="Disordered" evidence="1">
    <location>
        <begin position="1"/>
        <end position="29"/>
    </location>
</feature>
<evidence type="ECO:0000313" key="4">
    <source>
        <dbReference type="EMBL" id="CKS13195.1"/>
    </source>
</evidence>
<gene>
    <name evidence="2" type="ORF">ERS007681_02055</name>
    <name evidence="5" type="ORF">ERS007703_02644</name>
    <name evidence="4" type="ORF">ERS027659_02683</name>
    <name evidence="3" type="ORF">ERS027661_02499</name>
</gene>
<sequence length="72" mass="7856">MQQQHVQVRIRQQLAAAEPADPDDCKTTGIGDPDLVGLVDQPRLMQIQPRLPQPDRIQLAMVAGQQLASGDS</sequence>
<evidence type="ECO:0000313" key="7">
    <source>
        <dbReference type="Proteomes" id="UP000048289"/>
    </source>
</evidence>
<reference evidence="5" key="2">
    <citation type="submission" date="2015-03" db="EMBL/GenBank/DDBJ databases">
        <authorList>
            <person name="Murphy D."/>
        </authorList>
    </citation>
    <scope>NUCLEOTIDE SEQUENCE [LARGE SCALE GENOMIC DNA]</scope>
    <source>
        <strain evidence="5">K00500041</strain>
    </source>
</reference>
<dbReference type="EMBL" id="CFOE01000245">
    <property type="protein sequence ID" value="CFE39669.1"/>
    <property type="molecule type" value="Genomic_DNA"/>
</dbReference>
<dbReference type="EMBL" id="CNFT01000672">
    <property type="protein sequence ID" value="CKS13195.1"/>
    <property type="molecule type" value="Genomic_DNA"/>
</dbReference>
<name>A0A0T9D7Y8_MYCTX</name>
<evidence type="ECO:0000313" key="6">
    <source>
        <dbReference type="Proteomes" id="UP000038802"/>
    </source>
</evidence>
<evidence type="ECO:0000313" key="8">
    <source>
        <dbReference type="Proteomes" id="UP000049023"/>
    </source>
</evidence>
<dbReference type="EMBL" id="CNFU01000535">
    <property type="protein sequence ID" value="CKS03930.1"/>
    <property type="molecule type" value="Genomic_DNA"/>
</dbReference>
<dbReference type="Proteomes" id="UP000048289">
    <property type="component" value="Unassembled WGS sequence"/>
</dbReference>
<protein>
    <submittedName>
        <fullName evidence="5">Uncharacterized protein</fullName>
    </submittedName>
</protein>
<reference evidence="6 7" key="1">
    <citation type="submission" date="2015-03" db="EMBL/GenBank/DDBJ databases">
        <authorList>
            <consortium name="Pathogen Informatics"/>
        </authorList>
    </citation>
    <scope>NUCLEOTIDE SEQUENCE [LARGE SCALE GENOMIC DNA]</scope>
    <source>
        <strain evidence="4 9">Bir 185</strain>
        <strain evidence="3 8">Bir 187</strain>
        <strain evidence="2 7">G09901357</strain>
        <strain evidence="6">K00500041</strain>
    </source>
</reference>
<dbReference type="EMBL" id="CSAE01000300">
    <property type="protein sequence ID" value="COW05841.1"/>
    <property type="molecule type" value="Genomic_DNA"/>
</dbReference>
<proteinExistence type="predicted"/>
<dbReference type="Proteomes" id="UP000050164">
    <property type="component" value="Unassembled WGS sequence"/>
</dbReference>
<organism evidence="5 6">
    <name type="scientific">Mycobacterium tuberculosis</name>
    <dbReference type="NCBI Taxonomy" id="1773"/>
    <lineage>
        <taxon>Bacteria</taxon>
        <taxon>Bacillati</taxon>
        <taxon>Actinomycetota</taxon>
        <taxon>Actinomycetes</taxon>
        <taxon>Mycobacteriales</taxon>
        <taxon>Mycobacteriaceae</taxon>
        <taxon>Mycobacterium</taxon>
        <taxon>Mycobacterium tuberculosis complex</taxon>
    </lineage>
</organism>
<evidence type="ECO:0000313" key="9">
    <source>
        <dbReference type="Proteomes" id="UP000050164"/>
    </source>
</evidence>
<accession>A0A0T9D7Y8</accession>
<dbReference type="AlphaFoldDB" id="A0A0T9D7Y8"/>
<evidence type="ECO:0000313" key="5">
    <source>
        <dbReference type="EMBL" id="COW05841.1"/>
    </source>
</evidence>
<dbReference type="Proteomes" id="UP000049023">
    <property type="component" value="Unassembled WGS sequence"/>
</dbReference>
<feature type="compositionally biased region" description="Low complexity" evidence="1">
    <location>
        <begin position="1"/>
        <end position="13"/>
    </location>
</feature>
<evidence type="ECO:0000256" key="1">
    <source>
        <dbReference type="SAM" id="MobiDB-lite"/>
    </source>
</evidence>
<evidence type="ECO:0000313" key="2">
    <source>
        <dbReference type="EMBL" id="CFE39669.1"/>
    </source>
</evidence>
<dbReference type="Proteomes" id="UP000038802">
    <property type="component" value="Unassembled WGS sequence"/>
</dbReference>